<dbReference type="Proteomes" id="UP000092445">
    <property type="component" value="Unassembled WGS sequence"/>
</dbReference>
<name>A0A1B0AIG2_GLOPL</name>
<evidence type="ECO:0000313" key="1">
    <source>
        <dbReference type="EnsemblMetazoa" id="GPAI046800-PA"/>
    </source>
</evidence>
<organism evidence="1 2">
    <name type="scientific">Glossina pallidipes</name>
    <name type="common">Tsetse fly</name>
    <dbReference type="NCBI Taxonomy" id="7398"/>
    <lineage>
        <taxon>Eukaryota</taxon>
        <taxon>Metazoa</taxon>
        <taxon>Ecdysozoa</taxon>
        <taxon>Arthropoda</taxon>
        <taxon>Hexapoda</taxon>
        <taxon>Insecta</taxon>
        <taxon>Pterygota</taxon>
        <taxon>Neoptera</taxon>
        <taxon>Endopterygota</taxon>
        <taxon>Diptera</taxon>
        <taxon>Brachycera</taxon>
        <taxon>Muscomorpha</taxon>
        <taxon>Hippoboscoidea</taxon>
        <taxon>Glossinidae</taxon>
        <taxon>Glossina</taxon>
    </lineage>
</organism>
<reference evidence="1" key="2">
    <citation type="submission" date="2020-05" db="UniProtKB">
        <authorList>
            <consortium name="EnsemblMetazoa"/>
        </authorList>
    </citation>
    <scope>IDENTIFICATION</scope>
    <source>
        <strain evidence="1">IAEA</strain>
    </source>
</reference>
<dbReference type="EnsemblMetazoa" id="GPAI046800-RA">
    <property type="protein sequence ID" value="GPAI046800-PA"/>
    <property type="gene ID" value="GPAI046800"/>
</dbReference>
<accession>A0A1B0AIG2</accession>
<dbReference type="VEuPathDB" id="VectorBase:GPAI046800"/>
<keyword evidence="2" id="KW-1185">Reference proteome</keyword>
<evidence type="ECO:0000313" key="2">
    <source>
        <dbReference type="Proteomes" id="UP000092445"/>
    </source>
</evidence>
<protein>
    <submittedName>
        <fullName evidence="1">Uncharacterized protein</fullName>
    </submittedName>
</protein>
<sequence length="76" mass="8865">MPGEFRIVNIFLIGVDLRMTYSQVTVKKQQTKKTIAVNKVFGLRHTPYNLSPNWEKKTAKAILTLAFIHFHYLTKE</sequence>
<reference evidence="2" key="1">
    <citation type="submission" date="2014-03" db="EMBL/GenBank/DDBJ databases">
        <authorList>
            <person name="Aksoy S."/>
            <person name="Warren W."/>
            <person name="Wilson R.K."/>
        </authorList>
    </citation>
    <scope>NUCLEOTIDE SEQUENCE [LARGE SCALE GENOMIC DNA]</scope>
    <source>
        <strain evidence="2">IAEA</strain>
    </source>
</reference>
<dbReference type="AlphaFoldDB" id="A0A1B0AIG2"/>
<proteinExistence type="predicted"/>